<dbReference type="Proteomes" id="UP001152795">
    <property type="component" value="Unassembled WGS sequence"/>
</dbReference>
<keyword evidence="7" id="KW-0175">Coiled coil</keyword>
<keyword evidence="5" id="KW-0862">Zinc</keyword>
<dbReference type="PANTHER" id="PTHR46600">
    <property type="entry name" value="THAP DOMAIN-CONTAINING"/>
    <property type="match status" value="1"/>
</dbReference>
<comment type="caution">
    <text evidence="13">The sequence shown here is derived from an EMBL/GenBank/DDBJ whole genome shotgun (WGS) entry which is preliminary data.</text>
</comment>
<protein>
    <submittedName>
        <fullName evidence="13">THAP domain-containing 2-like</fullName>
    </submittedName>
</protein>
<proteinExistence type="inferred from homology"/>
<dbReference type="OrthoDB" id="5988291at2759"/>
<name>A0A7D9I5M2_PARCT</name>
<evidence type="ECO:0000256" key="8">
    <source>
        <dbReference type="ARBA" id="ARBA00023125"/>
    </source>
</evidence>
<evidence type="ECO:0000256" key="3">
    <source>
        <dbReference type="ARBA" id="ARBA00022723"/>
    </source>
</evidence>
<sequence length="223" mass="25872">MAEGIKEARKRGGRYCVAGAPNDVSCTNSTFTNGIRMHQFPANPVVRRQQVKFLQRHRHDFCEPLSKYTSLCSAHFESSCYERKYIGLLISESKMQFILRKGAVPTIDSVLSEREEILILNAIKDRYMHMGRDKRQPFCIKPYVTGSKFNFGQYSQVRKQKRNRKMNQENEGKNESNVKVDPNTPAYDEPKFIVFYTMLIFPLFCFNCKEGKPQVMVKQNGTM</sequence>
<evidence type="ECO:0000256" key="7">
    <source>
        <dbReference type="ARBA" id="ARBA00023054"/>
    </source>
</evidence>
<evidence type="ECO:0000256" key="6">
    <source>
        <dbReference type="ARBA" id="ARBA00023015"/>
    </source>
</evidence>
<evidence type="ECO:0000256" key="12">
    <source>
        <dbReference type="SAM" id="MobiDB-lite"/>
    </source>
</evidence>
<dbReference type="PROSITE" id="PS50950">
    <property type="entry name" value="ZF_THAP"/>
    <property type="match status" value="1"/>
</dbReference>
<feature type="non-terminal residue" evidence="13">
    <location>
        <position position="1"/>
    </location>
</feature>
<dbReference type="GO" id="GO:0005654">
    <property type="term" value="C:nucleoplasm"/>
    <property type="evidence" value="ECO:0007669"/>
    <property type="project" value="UniProtKB-SubCell"/>
</dbReference>
<evidence type="ECO:0000256" key="10">
    <source>
        <dbReference type="ARBA" id="ARBA00023242"/>
    </source>
</evidence>
<dbReference type="InterPro" id="IPR006612">
    <property type="entry name" value="THAP_Znf"/>
</dbReference>
<keyword evidence="9" id="KW-0804">Transcription</keyword>
<evidence type="ECO:0000256" key="5">
    <source>
        <dbReference type="ARBA" id="ARBA00022833"/>
    </source>
</evidence>
<keyword evidence="6" id="KW-0805">Transcription regulation</keyword>
<keyword evidence="4" id="KW-0863">Zinc-finger</keyword>
<gene>
    <name evidence="13" type="ORF">PACLA_8A036769</name>
</gene>
<accession>A0A7D9I5M2</accession>
<keyword evidence="14" id="KW-1185">Reference proteome</keyword>
<dbReference type="EMBL" id="CACRXK020003966">
    <property type="protein sequence ID" value="CAB4000945.1"/>
    <property type="molecule type" value="Genomic_DNA"/>
</dbReference>
<evidence type="ECO:0000256" key="4">
    <source>
        <dbReference type="ARBA" id="ARBA00022771"/>
    </source>
</evidence>
<comment type="similarity">
    <text evidence="2">Belongs to the THAP1 family.</text>
</comment>
<keyword evidence="8" id="KW-0238">DNA-binding</keyword>
<dbReference type="PANTHER" id="PTHR46600:SF1">
    <property type="entry name" value="THAP DOMAIN-CONTAINING PROTEIN 1"/>
    <property type="match status" value="1"/>
</dbReference>
<feature type="region of interest" description="Disordered" evidence="12">
    <location>
        <begin position="160"/>
        <end position="182"/>
    </location>
</feature>
<reference evidence="13" key="1">
    <citation type="submission" date="2020-04" db="EMBL/GenBank/DDBJ databases">
        <authorList>
            <person name="Alioto T."/>
            <person name="Alioto T."/>
            <person name="Gomez Garrido J."/>
        </authorList>
    </citation>
    <scope>NUCLEOTIDE SEQUENCE</scope>
    <source>
        <strain evidence="13">A484AB</strain>
    </source>
</reference>
<keyword evidence="10" id="KW-0539">Nucleus</keyword>
<keyword evidence="11" id="KW-0131">Cell cycle</keyword>
<dbReference type="InterPro" id="IPR026516">
    <property type="entry name" value="THAP1/10"/>
</dbReference>
<organism evidence="13 14">
    <name type="scientific">Paramuricea clavata</name>
    <name type="common">Red gorgonian</name>
    <name type="synonym">Violescent sea-whip</name>
    <dbReference type="NCBI Taxonomy" id="317549"/>
    <lineage>
        <taxon>Eukaryota</taxon>
        <taxon>Metazoa</taxon>
        <taxon>Cnidaria</taxon>
        <taxon>Anthozoa</taxon>
        <taxon>Octocorallia</taxon>
        <taxon>Malacalcyonacea</taxon>
        <taxon>Plexauridae</taxon>
        <taxon>Paramuricea</taxon>
    </lineage>
</organism>
<dbReference type="SUPFAM" id="SSF57716">
    <property type="entry name" value="Glucocorticoid receptor-like (DNA-binding domain)"/>
    <property type="match status" value="1"/>
</dbReference>
<evidence type="ECO:0000256" key="9">
    <source>
        <dbReference type="ARBA" id="ARBA00023163"/>
    </source>
</evidence>
<evidence type="ECO:0000313" key="13">
    <source>
        <dbReference type="EMBL" id="CAB4000945.1"/>
    </source>
</evidence>
<dbReference type="Pfam" id="PF05485">
    <property type="entry name" value="THAP"/>
    <property type="match status" value="1"/>
</dbReference>
<feature type="compositionally biased region" description="Basic and acidic residues" evidence="12">
    <location>
        <begin position="166"/>
        <end position="178"/>
    </location>
</feature>
<dbReference type="SMART" id="SM00980">
    <property type="entry name" value="THAP"/>
    <property type="match status" value="1"/>
</dbReference>
<evidence type="ECO:0000256" key="2">
    <source>
        <dbReference type="ARBA" id="ARBA00006177"/>
    </source>
</evidence>
<evidence type="ECO:0000313" key="14">
    <source>
        <dbReference type="Proteomes" id="UP001152795"/>
    </source>
</evidence>
<comment type="subcellular location">
    <subcellularLocation>
        <location evidence="1">Nucleus</location>
        <location evidence="1">Nucleoplasm</location>
    </subcellularLocation>
</comment>
<dbReference type="GO" id="GO:0043565">
    <property type="term" value="F:sequence-specific DNA binding"/>
    <property type="evidence" value="ECO:0007669"/>
    <property type="project" value="InterPro"/>
</dbReference>
<dbReference type="AlphaFoldDB" id="A0A7D9I5M2"/>
<keyword evidence="3" id="KW-0479">Metal-binding</keyword>
<evidence type="ECO:0000256" key="11">
    <source>
        <dbReference type="ARBA" id="ARBA00023306"/>
    </source>
</evidence>
<evidence type="ECO:0000256" key="1">
    <source>
        <dbReference type="ARBA" id="ARBA00004642"/>
    </source>
</evidence>
<dbReference type="SMART" id="SM00692">
    <property type="entry name" value="DM3"/>
    <property type="match status" value="1"/>
</dbReference>
<dbReference type="GO" id="GO:0008270">
    <property type="term" value="F:zinc ion binding"/>
    <property type="evidence" value="ECO:0007669"/>
    <property type="project" value="UniProtKB-KW"/>
</dbReference>